<dbReference type="SMART" id="SM00506">
    <property type="entry name" value="A1pp"/>
    <property type="match status" value="1"/>
</dbReference>
<accession>A0A179D6T7</accession>
<name>A0A179D6T7_9BACT</name>
<dbReference type="PATRIC" id="fig|999894.6.peg.539"/>
<dbReference type="Pfam" id="PF01661">
    <property type="entry name" value="Macro"/>
    <property type="match status" value="1"/>
</dbReference>
<dbReference type="STRING" id="999894.TDIS_0538"/>
<evidence type="ECO:0000313" key="2">
    <source>
        <dbReference type="EMBL" id="OAQ21318.1"/>
    </source>
</evidence>
<dbReference type="OrthoDB" id="6194521at2"/>
<reference evidence="2 3" key="1">
    <citation type="submission" date="2016-04" db="EMBL/GenBank/DDBJ databases">
        <title>Genome analysis of Thermosulfurimonas dismutans, the first thermophilic sulfur-disproportionating bacterium of the phylum Thermodesulfobacteria.</title>
        <authorList>
            <person name="Mardanov A.V."/>
            <person name="Beletsky A.V."/>
            <person name="Kadnikov V.V."/>
            <person name="Slobodkin A.I."/>
            <person name="Ravin N.V."/>
        </authorList>
    </citation>
    <scope>NUCLEOTIDE SEQUENCE [LARGE SCALE GENOMIC DNA]</scope>
    <source>
        <strain evidence="2 3">S95</strain>
    </source>
</reference>
<dbReference type="Proteomes" id="UP000078390">
    <property type="component" value="Unassembled WGS sequence"/>
</dbReference>
<keyword evidence="3" id="KW-1185">Reference proteome</keyword>
<organism evidence="2 3">
    <name type="scientific">Thermosulfurimonas dismutans</name>
    <dbReference type="NCBI Taxonomy" id="999894"/>
    <lineage>
        <taxon>Bacteria</taxon>
        <taxon>Pseudomonadati</taxon>
        <taxon>Thermodesulfobacteriota</taxon>
        <taxon>Thermodesulfobacteria</taxon>
        <taxon>Thermodesulfobacteriales</taxon>
        <taxon>Thermodesulfobacteriaceae</taxon>
        <taxon>Thermosulfurimonas</taxon>
    </lineage>
</organism>
<comment type="caution">
    <text evidence="2">The sequence shown here is derived from an EMBL/GenBank/DDBJ whole genome shotgun (WGS) entry which is preliminary data.</text>
</comment>
<dbReference type="CDD" id="cd02908">
    <property type="entry name" value="Macro_OAADPr_deacetylase"/>
    <property type="match status" value="1"/>
</dbReference>
<feature type="domain" description="Macro" evidence="1">
    <location>
        <begin position="1"/>
        <end position="178"/>
    </location>
</feature>
<dbReference type="SUPFAM" id="SSF52949">
    <property type="entry name" value="Macro domain-like"/>
    <property type="match status" value="1"/>
</dbReference>
<evidence type="ECO:0000313" key="3">
    <source>
        <dbReference type="Proteomes" id="UP000078390"/>
    </source>
</evidence>
<dbReference type="EMBL" id="LWLG01000002">
    <property type="protein sequence ID" value="OAQ21318.1"/>
    <property type="molecule type" value="Genomic_DNA"/>
</dbReference>
<dbReference type="Gene3D" id="3.40.220.10">
    <property type="entry name" value="Leucine Aminopeptidase, subunit E, domain 1"/>
    <property type="match status" value="1"/>
</dbReference>
<gene>
    <name evidence="2" type="ORF">TDIS_0538</name>
</gene>
<dbReference type="AlphaFoldDB" id="A0A179D6T7"/>
<dbReference type="PANTHER" id="PTHR11106:SF27">
    <property type="entry name" value="MACRO DOMAIN-CONTAINING PROTEIN"/>
    <property type="match status" value="1"/>
</dbReference>
<dbReference type="PROSITE" id="PS51154">
    <property type="entry name" value="MACRO"/>
    <property type="match status" value="1"/>
</dbReference>
<dbReference type="InterPro" id="IPR043472">
    <property type="entry name" value="Macro_dom-like"/>
</dbReference>
<evidence type="ECO:0000259" key="1">
    <source>
        <dbReference type="PROSITE" id="PS51154"/>
    </source>
</evidence>
<protein>
    <submittedName>
        <fullName evidence="2">Macro domain protein</fullName>
    </submittedName>
</protein>
<dbReference type="PANTHER" id="PTHR11106">
    <property type="entry name" value="GANGLIOSIDE INDUCED DIFFERENTIATION ASSOCIATED PROTEIN 2-RELATED"/>
    <property type="match status" value="1"/>
</dbReference>
<dbReference type="RefSeq" id="WP_068669040.1">
    <property type="nucleotide sequence ID" value="NZ_LWLG01000002.1"/>
</dbReference>
<dbReference type="InterPro" id="IPR002589">
    <property type="entry name" value="Macro_dom"/>
</dbReference>
<sequence>MGVRVQINGKTLELVMGDITEQDTDAIVNAANERLIPGGGVDGAIHRKGGPSIAEEARKIGLCPTGKAVVTGAGHLKTRYVIHAVGPIYRDGKSGEPELLASAYREALTRAEELKLNSIAFPSLSTGAYGYPLEGAAPIALNTILSFLKNREYPRLVRMVLWGEAAFLAYRKALEELAKKNGLNIEEF</sequence>
<proteinExistence type="predicted"/>